<accession>A0AAD8K1A9</accession>
<dbReference type="EMBL" id="JAUHHV010000008">
    <property type="protein sequence ID" value="KAK1413908.1"/>
    <property type="molecule type" value="Genomic_DNA"/>
</dbReference>
<protein>
    <submittedName>
        <fullName evidence="1">Uncharacterized protein</fullName>
    </submittedName>
</protein>
<proteinExistence type="predicted"/>
<evidence type="ECO:0000313" key="2">
    <source>
        <dbReference type="Proteomes" id="UP001229421"/>
    </source>
</evidence>
<organism evidence="1 2">
    <name type="scientific">Tagetes erecta</name>
    <name type="common">African marigold</name>
    <dbReference type="NCBI Taxonomy" id="13708"/>
    <lineage>
        <taxon>Eukaryota</taxon>
        <taxon>Viridiplantae</taxon>
        <taxon>Streptophyta</taxon>
        <taxon>Embryophyta</taxon>
        <taxon>Tracheophyta</taxon>
        <taxon>Spermatophyta</taxon>
        <taxon>Magnoliopsida</taxon>
        <taxon>eudicotyledons</taxon>
        <taxon>Gunneridae</taxon>
        <taxon>Pentapetalae</taxon>
        <taxon>asterids</taxon>
        <taxon>campanulids</taxon>
        <taxon>Asterales</taxon>
        <taxon>Asteraceae</taxon>
        <taxon>Asteroideae</taxon>
        <taxon>Heliantheae alliance</taxon>
        <taxon>Tageteae</taxon>
        <taxon>Tagetes</taxon>
    </lineage>
</organism>
<reference evidence="1" key="1">
    <citation type="journal article" date="2023" name="bioRxiv">
        <title>Improved chromosome-level genome assembly for marigold (Tagetes erecta).</title>
        <authorList>
            <person name="Jiang F."/>
            <person name="Yuan L."/>
            <person name="Wang S."/>
            <person name="Wang H."/>
            <person name="Xu D."/>
            <person name="Wang A."/>
            <person name="Fan W."/>
        </authorList>
    </citation>
    <scope>NUCLEOTIDE SEQUENCE</scope>
    <source>
        <strain evidence="1">WSJ</strain>
        <tissue evidence="1">Leaf</tissue>
    </source>
</reference>
<dbReference type="AlphaFoldDB" id="A0AAD8K1A9"/>
<sequence>MTCILLCPFHFLKLKPKTKINNFHCNFKSLFALISIFNSSNILAALIEPSPNSNLFFPANDSYLTPATRHCKNRS</sequence>
<evidence type="ECO:0000313" key="1">
    <source>
        <dbReference type="EMBL" id="KAK1413908.1"/>
    </source>
</evidence>
<gene>
    <name evidence="1" type="ORF">QVD17_29645</name>
</gene>
<comment type="caution">
    <text evidence="1">The sequence shown here is derived from an EMBL/GenBank/DDBJ whole genome shotgun (WGS) entry which is preliminary data.</text>
</comment>
<dbReference type="Proteomes" id="UP001229421">
    <property type="component" value="Unassembled WGS sequence"/>
</dbReference>
<keyword evidence="2" id="KW-1185">Reference proteome</keyword>
<name>A0AAD8K1A9_TARER</name>